<dbReference type="RefSeq" id="WP_240256182.1">
    <property type="nucleotide sequence ID" value="NZ_JAKTTI010000020.1"/>
</dbReference>
<dbReference type="EMBL" id="JAKTTI010000020">
    <property type="protein sequence ID" value="MCH1626263.1"/>
    <property type="molecule type" value="Genomic_DNA"/>
</dbReference>
<comment type="caution">
    <text evidence="1">The sequence shown here is derived from an EMBL/GenBank/DDBJ whole genome shotgun (WGS) entry which is preliminary data.</text>
</comment>
<gene>
    <name evidence="1" type="ORF">MJG50_13060</name>
</gene>
<accession>A0AAW5E1P8</accession>
<reference evidence="1" key="1">
    <citation type="submission" date="2022-02" db="EMBL/GenBank/DDBJ databases">
        <title>Fredinandcohnia quinoae sp. nov. isolated from Chenopodium quinoa seeds.</title>
        <authorList>
            <person name="Saati-Santamaria Z."/>
            <person name="Flores-Felix J.D."/>
            <person name="Igual J.M."/>
            <person name="Velazquez E."/>
            <person name="Garcia-Fraile P."/>
            <person name="Martinez-Molina E."/>
        </authorList>
    </citation>
    <scope>NUCLEOTIDE SEQUENCE</scope>
    <source>
        <strain evidence="1">SECRCQ15</strain>
    </source>
</reference>
<name>A0AAW5E1P8_9BACI</name>
<evidence type="ECO:0000313" key="2">
    <source>
        <dbReference type="Proteomes" id="UP001431131"/>
    </source>
</evidence>
<evidence type="ECO:0000313" key="1">
    <source>
        <dbReference type="EMBL" id="MCH1626263.1"/>
    </source>
</evidence>
<keyword evidence="2" id="KW-1185">Reference proteome</keyword>
<dbReference type="Proteomes" id="UP001431131">
    <property type="component" value="Unassembled WGS sequence"/>
</dbReference>
<organism evidence="1 2">
    <name type="scientific">Fredinandcohnia quinoae</name>
    <dbReference type="NCBI Taxonomy" id="2918902"/>
    <lineage>
        <taxon>Bacteria</taxon>
        <taxon>Bacillati</taxon>
        <taxon>Bacillota</taxon>
        <taxon>Bacilli</taxon>
        <taxon>Bacillales</taxon>
        <taxon>Bacillaceae</taxon>
        <taxon>Fredinandcohnia</taxon>
    </lineage>
</organism>
<dbReference type="AlphaFoldDB" id="A0AAW5E1P8"/>
<sequence>MSKFDQEMDRFVTDYFKEHENEKAKIQKWGNETEKELTNLDLNSIRFEREIEKRFNQLGKWLENKRIEIEGKFGESKSK</sequence>
<proteinExistence type="predicted"/>
<protein>
    <submittedName>
        <fullName evidence="1">Uncharacterized protein</fullName>
    </submittedName>
</protein>